<dbReference type="SUPFAM" id="SSF51735">
    <property type="entry name" value="NAD(P)-binding Rossmann-fold domains"/>
    <property type="match status" value="1"/>
</dbReference>
<accession>A0ABV4UPB8</accession>
<dbReference type="PRINTS" id="PR00081">
    <property type="entry name" value="GDHRDH"/>
</dbReference>
<evidence type="ECO:0000313" key="4">
    <source>
        <dbReference type="Proteomes" id="UP001575652"/>
    </source>
</evidence>
<dbReference type="InterPro" id="IPR036291">
    <property type="entry name" value="NAD(P)-bd_dom_sf"/>
</dbReference>
<dbReference type="EMBL" id="JBHDLJ010000011">
    <property type="protein sequence ID" value="MFB0835501.1"/>
    <property type="molecule type" value="Genomic_DNA"/>
</dbReference>
<protein>
    <submittedName>
        <fullName evidence="3">SDR family NAD(P)-dependent oxidoreductase</fullName>
    </submittedName>
</protein>
<dbReference type="PANTHER" id="PTHR43477:SF1">
    <property type="entry name" value="DIHYDROANTICAPSIN 7-DEHYDROGENASE"/>
    <property type="match status" value="1"/>
</dbReference>
<dbReference type="Pfam" id="PF00106">
    <property type="entry name" value="adh_short"/>
    <property type="match status" value="1"/>
</dbReference>
<dbReference type="CDD" id="cd05233">
    <property type="entry name" value="SDR_c"/>
    <property type="match status" value="1"/>
</dbReference>
<dbReference type="Proteomes" id="UP001575652">
    <property type="component" value="Unassembled WGS sequence"/>
</dbReference>
<evidence type="ECO:0000256" key="2">
    <source>
        <dbReference type="ARBA" id="ARBA00023002"/>
    </source>
</evidence>
<proteinExistence type="inferred from homology"/>
<reference evidence="3 4" key="1">
    <citation type="submission" date="2024-09" db="EMBL/GenBank/DDBJ databases">
        <authorList>
            <person name="Salinas-Garcia M.A."/>
            <person name="Prieme A."/>
        </authorList>
    </citation>
    <scope>NUCLEOTIDE SEQUENCE [LARGE SCALE GENOMIC DNA]</scope>
    <source>
        <strain evidence="3 4">DSM 21081</strain>
    </source>
</reference>
<gene>
    <name evidence="3" type="ORF">ACETWP_12960</name>
</gene>
<keyword evidence="2" id="KW-0560">Oxidoreductase</keyword>
<dbReference type="InterPro" id="IPR051122">
    <property type="entry name" value="SDR_DHRS6-like"/>
</dbReference>
<dbReference type="InterPro" id="IPR002347">
    <property type="entry name" value="SDR_fam"/>
</dbReference>
<name>A0ABV4UPB8_9MICC</name>
<comment type="similarity">
    <text evidence="1">Belongs to the short-chain dehydrogenases/reductases (SDR) family.</text>
</comment>
<organism evidence="3 4">
    <name type="scientific">Arthrobacter halodurans</name>
    <dbReference type="NCBI Taxonomy" id="516699"/>
    <lineage>
        <taxon>Bacteria</taxon>
        <taxon>Bacillati</taxon>
        <taxon>Actinomycetota</taxon>
        <taxon>Actinomycetes</taxon>
        <taxon>Micrococcales</taxon>
        <taxon>Micrococcaceae</taxon>
        <taxon>Arthrobacter</taxon>
    </lineage>
</organism>
<evidence type="ECO:0000313" key="3">
    <source>
        <dbReference type="EMBL" id="MFB0835501.1"/>
    </source>
</evidence>
<comment type="caution">
    <text evidence="3">The sequence shown here is derived from an EMBL/GenBank/DDBJ whole genome shotgun (WGS) entry which is preliminary data.</text>
</comment>
<dbReference type="RefSeq" id="WP_373972674.1">
    <property type="nucleotide sequence ID" value="NZ_JBHDLJ010000011.1"/>
</dbReference>
<sequence length="249" mass="25241">MTSLDGLTVLVAGATSTSGVAAAHALHDAGATVLAAGTDAGRLGERLPFAAARYAVDLADPAAVAGLAARIRGEHGRLDGLVHLVGGWRGGQGLGGQTDEDWDFLHRNVLTTLRNTSRAFYDDLAASDRGRLAIVSATAVANPTASGANYAAAKSAAETWTRAVAAGFRAAQSGSKDGPQPQRSAAVVLVIKAFVDAAARRAAPGKEFAGFTDVEDFASAVVRLFAQDAAALNGARISLVPGTDPAPAR</sequence>
<evidence type="ECO:0000256" key="1">
    <source>
        <dbReference type="ARBA" id="ARBA00006484"/>
    </source>
</evidence>
<keyword evidence="4" id="KW-1185">Reference proteome</keyword>
<dbReference type="PANTHER" id="PTHR43477">
    <property type="entry name" value="DIHYDROANTICAPSIN 7-DEHYDROGENASE"/>
    <property type="match status" value="1"/>
</dbReference>
<dbReference type="Gene3D" id="3.40.50.720">
    <property type="entry name" value="NAD(P)-binding Rossmann-like Domain"/>
    <property type="match status" value="1"/>
</dbReference>